<name>A0A8J3YWT8_9ACTN</name>
<evidence type="ECO:0000256" key="1">
    <source>
        <dbReference type="SAM" id="MobiDB-lite"/>
    </source>
</evidence>
<gene>
    <name evidence="2" type="ORF">Val02_88530</name>
</gene>
<dbReference type="Proteomes" id="UP000619260">
    <property type="component" value="Unassembled WGS sequence"/>
</dbReference>
<reference evidence="2" key="1">
    <citation type="submission" date="2021-01" db="EMBL/GenBank/DDBJ databases">
        <title>Whole genome shotgun sequence of Virgisporangium aliadipatigenens NBRC 105644.</title>
        <authorList>
            <person name="Komaki H."/>
            <person name="Tamura T."/>
        </authorList>
    </citation>
    <scope>NUCLEOTIDE SEQUENCE</scope>
    <source>
        <strain evidence="2">NBRC 105644</strain>
    </source>
</reference>
<dbReference type="RefSeq" id="WP_203905364.1">
    <property type="nucleotide sequence ID" value="NZ_BOPF01000059.1"/>
</dbReference>
<accession>A0A8J3YWT8</accession>
<proteinExistence type="predicted"/>
<evidence type="ECO:0008006" key="4">
    <source>
        <dbReference type="Google" id="ProtNLM"/>
    </source>
</evidence>
<comment type="caution">
    <text evidence="2">The sequence shown here is derived from an EMBL/GenBank/DDBJ whole genome shotgun (WGS) entry which is preliminary data.</text>
</comment>
<sequence>MRQDAWRAYAEIVLGMTEASRKRATKVAKQFLGKGGATAEQVQAFADELFKAGVANREQLTQVVRSELDRALARVGLAKAEEVATLESRVKDLEAQLATRETTAAAQKSAEEARVEVAAATGVGAPVRTVAKKTVAKKAVVAKKAPGSAEPLATVEVVPTAATGTTAKADAAAKVAPVKKTVAKKAVAKKTTAGPASAQLPVKKAAPRKSTGGAQ</sequence>
<dbReference type="EMBL" id="BOPF01000059">
    <property type="protein sequence ID" value="GIJ51967.1"/>
    <property type="molecule type" value="Genomic_DNA"/>
</dbReference>
<organism evidence="2 3">
    <name type="scientific">Virgisporangium aliadipatigenens</name>
    <dbReference type="NCBI Taxonomy" id="741659"/>
    <lineage>
        <taxon>Bacteria</taxon>
        <taxon>Bacillati</taxon>
        <taxon>Actinomycetota</taxon>
        <taxon>Actinomycetes</taxon>
        <taxon>Micromonosporales</taxon>
        <taxon>Micromonosporaceae</taxon>
        <taxon>Virgisporangium</taxon>
    </lineage>
</organism>
<evidence type="ECO:0000313" key="2">
    <source>
        <dbReference type="EMBL" id="GIJ51967.1"/>
    </source>
</evidence>
<protein>
    <recommendedName>
        <fullName evidence="4">Polyhydroxyalkanoate synthesis regulator phasin</fullName>
    </recommendedName>
</protein>
<feature type="region of interest" description="Disordered" evidence="1">
    <location>
        <begin position="187"/>
        <end position="215"/>
    </location>
</feature>
<keyword evidence="3" id="KW-1185">Reference proteome</keyword>
<evidence type="ECO:0000313" key="3">
    <source>
        <dbReference type="Proteomes" id="UP000619260"/>
    </source>
</evidence>
<dbReference type="AlphaFoldDB" id="A0A8J3YWT8"/>